<dbReference type="OrthoDB" id="3903561at2759"/>
<keyword evidence="1" id="KW-0812">Transmembrane</keyword>
<sequence>MATSMRQLLLSCDTERDTEQDLPREPLSQKGSTWRGIFGYIPSGESSVTKAFKNAFYDLTSFGKPHKNDRRFELSLIRQVLWVGSWNLSVLGLLIYLCLLPLDFSDEESPCQPDGEFRFGGIDRRGSFDWWAPRGFFQITLGWGRLSFGTAKLIDVIWDLVVGRGGQTLMALVSWRVFVEYLQLSLITKPAAYSTVWLIRFQKDNSALASWKLASGFFKVGLASKKVMCLMIWTALLILAFPTFASSMTGYTPYSKAYVNGTTGRLIQFPAIAPIAYVIRDGDRVNDLHKDYPVLWKGSKAIYQAHSQVRKLTSLLDSTMTSRSSAELYDTCDGWEDVNNTQADCQLQRDVSQCMHLQVCLVRVLNIDYSLDVQLYGFDGKGGHETKHGQKTYFRNKTLNWPPLNVKAFYLPTPFYWNWTANFTSMASSTPLNPYQDSSELTFLVEDEVFNVKDVQAEGICQPIKSGESVEYQWGFSFLQLLVMTVLLHSWSIGLVVLWTTAHLTLKRNNIATSPEGWKSLLKMTDGIKEQLMSAGMIWENLTDKELQGDIRLLLTGGPVPISSEESHPEKTVRQGHFSLWRWMWKHKLCLLRGIFFTVFTCLENTLRSDGLYYHFDKGVFCMAVVLYITASMTIACALGATYRQRLLILLASIVLCFPFLMYDATDRDLVLPGFCLGAWLAFFLGSSPGSRAVLFVIPVLCNYFGVLGFFISAVKSRRPYYYHYREQ</sequence>
<evidence type="ECO:0000256" key="1">
    <source>
        <dbReference type="SAM" id="Phobius"/>
    </source>
</evidence>
<evidence type="ECO:0000313" key="2">
    <source>
        <dbReference type="EMBL" id="EXK88780.1"/>
    </source>
</evidence>
<feature type="transmembrane region" description="Helical" evidence="1">
    <location>
        <begin position="620"/>
        <end position="641"/>
    </location>
</feature>
<evidence type="ECO:0000313" key="3">
    <source>
        <dbReference type="Proteomes" id="UP000030663"/>
    </source>
</evidence>
<dbReference type="AlphaFoldDB" id="X0C306"/>
<name>X0C306_FUSOX</name>
<dbReference type="HOGENOM" id="CLU_024133_2_0_1"/>
<accession>X0C306</accession>
<protein>
    <submittedName>
        <fullName evidence="2">Uncharacterized protein</fullName>
    </submittedName>
</protein>
<dbReference type="Proteomes" id="UP000030663">
    <property type="component" value="Unassembled WGS sequence"/>
</dbReference>
<keyword evidence="1" id="KW-1133">Transmembrane helix</keyword>
<proteinExistence type="predicted"/>
<keyword evidence="3" id="KW-1185">Reference proteome</keyword>
<feature type="transmembrane region" description="Helical" evidence="1">
    <location>
        <begin position="647"/>
        <end position="663"/>
    </location>
</feature>
<dbReference type="eggNOG" id="ENOG502SQFB">
    <property type="taxonomic scope" value="Eukaryota"/>
</dbReference>
<keyword evidence="1" id="KW-0472">Membrane</keyword>
<feature type="transmembrane region" description="Helical" evidence="1">
    <location>
        <begin position="693"/>
        <end position="715"/>
    </location>
</feature>
<feature type="transmembrane region" description="Helical" evidence="1">
    <location>
        <begin position="80"/>
        <end position="102"/>
    </location>
</feature>
<dbReference type="EMBL" id="JH658379">
    <property type="protein sequence ID" value="EXK88780.1"/>
    <property type="molecule type" value="Genomic_DNA"/>
</dbReference>
<feature type="transmembrane region" description="Helical" evidence="1">
    <location>
        <begin position="474"/>
        <end position="499"/>
    </location>
</feature>
<organism evidence="2 3">
    <name type="scientific">Fusarium oxysporum f. sp. raphani 54005</name>
    <dbReference type="NCBI Taxonomy" id="1089458"/>
    <lineage>
        <taxon>Eukaryota</taxon>
        <taxon>Fungi</taxon>
        <taxon>Dikarya</taxon>
        <taxon>Ascomycota</taxon>
        <taxon>Pezizomycotina</taxon>
        <taxon>Sordariomycetes</taxon>
        <taxon>Hypocreomycetidae</taxon>
        <taxon>Hypocreales</taxon>
        <taxon>Nectriaceae</taxon>
        <taxon>Fusarium</taxon>
        <taxon>Fusarium oxysporum species complex</taxon>
    </lineage>
</organism>
<gene>
    <name evidence="2" type="ORF">FOQG_08070</name>
</gene>
<reference evidence="2 3" key="1">
    <citation type="submission" date="2011-11" db="EMBL/GenBank/DDBJ databases">
        <title>The Genome Sequence of Fusarium oxysporum PHW815.</title>
        <authorList>
            <consortium name="The Broad Institute Genome Sequencing Platform"/>
            <person name="Ma L.-J."/>
            <person name="Gale L.R."/>
            <person name="Schwartz D.C."/>
            <person name="Zhou S."/>
            <person name="Corby-Kistler H."/>
            <person name="Young S.K."/>
            <person name="Zeng Q."/>
            <person name="Gargeya S."/>
            <person name="Fitzgerald M."/>
            <person name="Haas B."/>
            <person name="Abouelleil A."/>
            <person name="Alvarado L."/>
            <person name="Arachchi H.M."/>
            <person name="Berlin A."/>
            <person name="Brown A."/>
            <person name="Chapman S.B."/>
            <person name="Chen Z."/>
            <person name="Dunbar C."/>
            <person name="Freedman E."/>
            <person name="Gearin G."/>
            <person name="Goldberg J."/>
            <person name="Griggs A."/>
            <person name="Gujja S."/>
            <person name="Heiman D."/>
            <person name="Howarth C."/>
            <person name="Larson L."/>
            <person name="Lui A."/>
            <person name="MacDonald P.J.P."/>
            <person name="Montmayeur A."/>
            <person name="Murphy C."/>
            <person name="Neiman D."/>
            <person name="Pearson M."/>
            <person name="Priest M."/>
            <person name="Roberts A."/>
            <person name="Saif S."/>
            <person name="Shea T."/>
            <person name="Shenoy N."/>
            <person name="Sisk P."/>
            <person name="Stolte C."/>
            <person name="Sykes S."/>
            <person name="Wortman J."/>
            <person name="Nusbaum C."/>
            <person name="Birren B."/>
        </authorList>
    </citation>
    <scope>NUCLEOTIDE SEQUENCE [LARGE SCALE GENOMIC DNA]</scope>
    <source>
        <strain evidence="2 3">54005</strain>
    </source>
</reference>